<name>A0A0E9LV94_9BACT</name>
<dbReference type="EMBL" id="BAZW01000007">
    <property type="protein sequence ID" value="GAO29228.1"/>
    <property type="molecule type" value="Genomic_DNA"/>
</dbReference>
<dbReference type="RefSeq" id="WP_062123276.1">
    <property type="nucleotide sequence ID" value="NZ_BAZW01000007.1"/>
</dbReference>
<feature type="chain" id="PRO_5002428695" description="PepSY domain-containing protein" evidence="1">
    <location>
        <begin position="23"/>
        <end position="103"/>
    </location>
</feature>
<sequence length="103" mass="11086">MKKLNVLSLALALGLFTTVGFAANTVVENTNAVVVEQEVSKTPVEVADLPEAVTEALQAKVDEGWVISEAALITDEEKTLYVVKLTKGEETKTKKITPEGEIK</sequence>
<proteinExistence type="predicted"/>
<evidence type="ECO:0000313" key="2">
    <source>
        <dbReference type="EMBL" id="GAO29228.1"/>
    </source>
</evidence>
<evidence type="ECO:0000313" key="3">
    <source>
        <dbReference type="Proteomes" id="UP000032900"/>
    </source>
</evidence>
<evidence type="ECO:0008006" key="4">
    <source>
        <dbReference type="Google" id="ProtNLM"/>
    </source>
</evidence>
<comment type="caution">
    <text evidence="2">The sequence shown here is derived from an EMBL/GenBank/DDBJ whole genome shotgun (WGS) entry which is preliminary data.</text>
</comment>
<keyword evidence="3" id="KW-1185">Reference proteome</keyword>
<protein>
    <recommendedName>
        <fullName evidence="4">PepSY domain-containing protein</fullName>
    </recommendedName>
</protein>
<reference evidence="2 3" key="1">
    <citation type="journal article" date="2015" name="Microbes Environ.">
        <title>Distribution and evolution of nitrogen fixation genes in the phylum bacteroidetes.</title>
        <authorList>
            <person name="Inoue J."/>
            <person name="Oshima K."/>
            <person name="Suda W."/>
            <person name="Sakamoto M."/>
            <person name="Iino T."/>
            <person name="Noda S."/>
            <person name="Hongoh Y."/>
            <person name="Hattori M."/>
            <person name="Ohkuma M."/>
        </authorList>
    </citation>
    <scope>NUCLEOTIDE SEQUENCE [LARGE SCALE GENOMIC DNA]</scope>
    <source>
        <strain evidence="2">JCM 15548</strain>
    </source>
</reference>
<feature type="signal peptide" evidence="1">
    <location>
        <begin position="1"/>
        <end position="22"/>
    </location>
</feature>
<organism evidence="2 3">
    <name type="scientific">Geofilum rubicundum JCM 15548</name>
    <dbReference type="NCBI Taxonomy" id="1236989"/>
    <lineage>
        <taxon>Bacteria</taxon>
        <taxon>Pseudomonadati</taxon>
        <taxon>Bacteroidota</taxon>
        <taxon>Bacteroidia</taxon>
        <taxon>Marinilabiliales</taxon>
        <taxon>Marinilabiliaceae</taxon>
        <taxon>Geofilum</taxon>
    </lineage>
</organism>
<accession>A0A0E9LV94</accession>
<gene>
    <name evidence="2" type="ORF">JCM15548_11395</name>
</gene>
<dbReference type="AlphaFoldDB" id="A0A0E9LV94"/>
<dbReference type="Gene3D" id="3.10.450.360">
    <property type="match status" value="1"/>
</dbReference>
<evidence type="ECO:0000256" key="1">
    <source>
        <dbReference type="SAM" id="SignalP"/>
    </source>
</evidence>
<keyword evidence="1" id="KW-0732">Signal</keyword>
<dbReference type="OrthoDB" id="1099621at2"/>
<dbReference type="Proteomes" id="UP000032900">
    <property type="component" value="Unassembled WGS sequence"/>
</dbReference>